<feature type="transmembrane region" description="Helical" evidence="6">
    <location>
        <begin position="6"/>
        <end position="29"/>
    </location>
</feature>
<feature type="transmembrane region" description="Helical" evidence="6">
    <location>
        <begin position="148"/>
        <end position="168"/>
    </location>
</feature>
<dbReference type="OrthoDB" id="9807053at2"/>
<evidence type="ECO:0000313" key="7">
    <source>
        <dbReference type="EMBL" id="EMS80103.1"/>
    </source>
</evidence>
<dbReference type="Proteomes" id="UP000014216">
    <property type="component" value="Unassembled WGS sequence"/>
</dbReference>
<keyword evidence="5 6" id="KW-0472">Membrane</keyword>
<evidence type="ECO:0000256" key="6">
    <source>
        <dbReference type="SAM" id="Phobius"/>
    </source>
</evidence>
<dbReference type="Pfam" id="PF01810">
    <property type="entry name" value="LysE"/>
    <property type="match status" value="1"/>
</dbReference>
<evidence type="ECO:0000256" key="2">
    <source>
        <dbReference type="ARBA" id="ARBA00022475"/>
    </source>
</evidence>
<feature type="transmembrane region" description="Helical" evidence="6">
    <location>
        <begin position="72"/>
        <end position="93"/>
    </location>
</feature>
<dbReference type="GO" id="GO:0005886">
    <property type="term" value="C:plasma membrane"/>
    <property type="evidence" value="ECO:0007669"/>
    <property type="project" value="UniProtKB-SubCell"/>
</dbReference>
<gene>
    <name evidence="7" type="ORF">Dpo_3c02460</name>
</gene>
<dbReference type="PANTHER" id="PTHR30086:SF20">
    <property type="entry name" value="ARGININE EXPORTER PROTEIN ARGO-RELATED"/>
    <property type="match status" value="1"/>
</dbReference>
<dbReference type="PANTHER" id="PTHR30086">
    <property type="entry name" value="ARGININE EXPORTER PROTEIN ARGO"/>
    <property type="match status" value="1"/>
</dbReference>
<accession>S0FYE1</accession>
<dbReference type="EMBL" id="APJX01000003">
    <property type="protein sequence ID" value="EMS80103.1"/>
    <property type="molecule type" value="Genomic_DNA"/>
</dbReference>
<proteinExistence type="predicted"/>
<dbReference type="AlphaFoldDB" id="S0FYE1"/>
<comment type="caution">
    <text evidence="7">The sequence shown here is derived from an EMBL/GenBank/DDBJ whole genome shotgun (WGS) entry which is preliminary data.</text>
</comment>
<keyword evidence="8" id="KW-1185">Reference proteome</keyword>
<evidence type="ECO:0000256" key="5">
    <source>
        <dbReference type="ARBA" id="ARBA00023136"/>
    </source>
</evidence>
<evidence type="ECO:0000313" key="8">
    <source>
        <dbReference type="Proteomes" id="UP000014216"/>
    </source>
</evidence>
<evidence type="ECO:0000256" key="3">
    <source>
        <dbReference type="ARBA" id="ARBA00022692"/>
    </source>
</evidence>
<keyword evidence="4 6" id="KW-1133">Transmembrane helix</keyword>
<comment type="subcellular location">
    <subcellularLocation>
        <location evidence="1">Cell membrane</location>
        <topology evidence="1">Multi-pass membrane protein</topology>
    </subcellularLocation>
</comment>
<evidence type="ECO:0000256" key="1">
    <source>
        <dbReference type="ARBA" id="ARBA00004651"/>
    </source>
</evidence>
<name>S0FYE1_9BACT</name>
<feature type="transmembrane region" description="Helical" evidence="6">
    <location>
        <begin position="41"/>
        <end position="66"/>
    </location>
</feature>
<dbReference type="GO" id="GO:0015171">
    <property type="term" value="F:amino acid transmembrane transporter activity"/>
    <property type="evidence" value="ECO:0007669"/>
    <property type="project" value="TreeGrafter"/>
</dbReference>
<dbReference type="PIRSF" id="PIRSF006324">
    <property type="entry name" value="LeuE"/>
    <property type="match status" value="1"/>
</dbReference>
<reference evidence="7 8" key="1">
    <citation type="journal article" date="2013" name="Genome Announc.">
        <title>Draft Genome Sequence of Desulfotignum phosphitoxidans DSM 13687 Strain FiPS-3.</title>
        <authorList>
            <person name="Poehlein A."/>
            <person name="Daniel R."/>
            <person name="Simeonova D.D."/>
        </authorList>
    </citation>
    <scope>NUCLEOTIDE SEQUENCE [LARGE SCALE GENOMIC DNA]</scope>
    <source>
        <strain evidence="7 8">DSM 13687</strain>
    </source>
</reference>
<dbReference type="RefSeq" id="WP_006965440.1">
    <property type="nucleotide sequence ID" value="NZ_APJX01000003.1"/>
</dbReference>
<keyword evidence="2" id="KW-1003">Cell membrane</keyword>
<keyword evidence="3 6" id="KW-0812">Transmembrane</keyword>
<feature type="transmembrane region" description="Helical" evidence="6">
    <location>
        <begin position="114"/>
        <end position="136"/>
    </location>
</feature>
<dbReference type="InterPro" id="IPR001123">
    <property type="entry name" value="LeuE-type"/>
</dbReference>
<sequence length="210" mass="22832">MFGIENYAGFLAAAIILNLTPGTDTLYILTRSIAQGSRAGLVSVAGIMSGCVVHVLATAFGLSLILSTSATAFFLVKWAGAIYLIFLGVKALTTRTPAFENQNRRFSHNDLITIYRQGMITNILNPKVALFFLSFLPQFINPDHASGPLPFLVLGGTFLVTGTLWCLMLTRAATRMTHMLRENTGIGIWMQKISGIVFIGFGVNLILNSR</sequence>
<organism evidence="7 8">
    <name type="scientific">Desulfotignum phosphitoxidans DSM 13687</name>
    <dbReference type="NCBI Taxonomy" id="1286635"/>
    <lineage>
        <taxon>Bacteria</taxon>
        <taxon>Pseudomonadati</taxon>
        <taxon>Thermodesulfobacteriota</taxon>
        <taxon>Desulfobacteria</taxon>
        <taxon>Desulfobacterales</taxon>
        <taxon>Desulfobacteraceae</taxon>
        <taxon>Desulfotignum</taxon>
    </lineage>
</organism>
<protein>
    <submittedName>
        <fullName evidence="7">Lysine exporter protein, LysE/YggA family</fullName>
    </submittedName>
</protein>
<feature type="transmembrane region" description="Helical" evidence="6">
    <location>
        <begin position="189"/>
        <end position="207"/>
    </location>
</feature>
<evidence type="ECO:0000256" key="4">
    <source>
        <dbReference type="ARBA" id="ARBA00022989"/>
    </source>
</evidence>